<name>A0A284RKS0_ARMOS</name>
<dbReference type="Pfam" id="PF00732">
    <property type="entry name" value="GMC_oxred_N"/>
    <property type="match status" value="1"/>
</dbReference>
<keyword evidence="9" id="KW-1185">Reference proteome</keyword>
<dbReference type="PROSITE" id="PS00623">
    <property type="entry name" value="GMC_OXRED_1"/>
    <property type="match status" value="1"/>
</dbReference>
<comment type="similarity">
    <text evidence="2 4">Belongs to the GMC oxidoreductase family.</text>
</comment>
<dbReference type="InterPro" id="IPR036188">
    <property type="entry name" value="FAD/NAD-bd_sf"/>
</dbReference>
<reference evidence="9" key="1">
    <citation type="journal article" date="2017" name="Nat. Ecol. Evol.">
        <title>Genome expansion and lineage-specific genetic innovations in the forest pathogenic fungi Armillaria.</title>
        <authorList>
            <person name="Sipos G."/>
            <person name="Prasanna A.N."/>
            <person name="Walter M.C."/>
            <person name="O'Connor E."/>
            <person name="Balint B."/>
            <person name="Krizsan K."/>
            <person name="Kiss B."/>
            <person name="Hess J."/>
            <person name="Varga T."/>
            <person name="Slot J."/>
            <person name="Riley R."/>
            <person name="Boka B."/>
            <person name="Rigling D."/>
            <person name="Barry K."/>
            <person name="Lee J."/>
            <person name="Mihaltcheva S."/>
            <person name="LaButti K."/>
            <person name="Lipzen A."/>
            <person name="Waldron R."/>
            <person name="Moloney N.M."/>
            <person name="Sperisen C."/>
            <person name="Kredics L."/>
            <person name="Vagvoelgyi C."/>
            <person name="Patrignani A."/>
            <person name="Fitzpatrick D."/>
            <person name="Nagy I."/>
            <person name="Doyle S."/>
            <person name="Anderson J.B."/>
            <person name="Grigoriev I.V."/>
            <person name="Gueldener U."/>
            <person name="Muensterkoetter M."/>
            <person name="Nagy L.G."/>
        </authorList>
    </citation>
    <scope>NUCLEOTIDE SEQUENCE [LARGE SCALE GENOMIC DNA]</scope>
    <source>
        <strain evidence="9">C18/9</strain>
    </source>
</reference>
<dbReference type="EMBL" id="FUEG01000010">
    <property type="protein sequence ID" value="SJL09347.1"/>
    <property type="molecule type" value="Genomic_DNA"/>
</dbReference>
<feature type="binding site" evidence="3">
    <location>
        <position position="275"/>
    </location>
    <ligand>
        <name>FAD</name>
        <dbReference type="ChEBI" id="CHEBI:57692"/>
    </ligand>
</feature>
<dbReference type="SUPFAM" id="SSF51905">
    <property type="entry name" value="FAD/NAD(P)-binding domain"/>
    <property type="match status" value="1"/>
</dbReference>
<feature type="chain" id="PRO_5012108693" evidence="5">
    <location>
        <begin position="20"/>
        <end position="601"/>
    </location>
</feature>
<dbReference type="PRINTS" id="PR00411">
    <property type="entry name" value="PNDRDTASEI"/>
</dbReference>
<evidence type="ECO:0000256" key="1">
    <source>
        <dbReference type="ARBA" id="ARBA00001974"/>
    </source>
</evidence>
<dbReference type="Pfam" id="PF05199">
    <property type="entry name" value="GMC_oxred_C"/>
    <property type="match status" value="1"/>
</dbReference>
<dbReference type="InterPro" id="IPR000172">
    <property type="entry name" value="GMC_OxRdtase_N"/>
</dbReference>
<feature type="binding site" evidence="3">
    <location>
        <begin position="579"/>
        <end position="580"/>
    </location>
    <ligand>
        <name>FAD</name>
        <dbReference type="ChEBI" id="CHEBI:57692"/>
    </ligand>
</feature>
<evidence type="ECO:0000256" key="4">
    <source>
        <dbReference type="RuleBase" id="RU003968"/>
    </source>
</evidence>
<dbReference type="OMA" id="FYEAWTT"/>
<dbReference type="AlphaFoldDB" id="A0A284RKS0"/>
<evidence type="ECO:0000313" key="8">
    <source>
        <dbReference type="EMBL" id="SJL09347.1"/>
    </source>
</evidence>
<dbReference type="PANTHER" id="PTHR47190">
    <property type="entry name" value="DEHYDROGENASE, PUTATIVE-RELATED"/>
    <property type="match status" value="1"/>
</dbReference>
<feature type="domain" description="Glucose-methanol-choline oxidoreductase N-terminal" evidence="7">
    <location>
        <begin position="314"/>
        <end position="328"/>
    </location>
</feature>
<feature type="signal peptide" evidence="5">
    <location>
        <begin position="1"/>
        <end position="19"/>
    </location>
</feature>
<dbReference type="Pfam" id="PF13450">
    <property type="entry name" value="NAD_binding_8"/>
    <property type="match status" value="1"/>
</dbReference>
<dbReference type="InterPro" id="IPR007867">
    <property type="entry name" value="GMC_OxRtase_C"/>
</dbReference>
<dbReference type="Gene3D" id="3.50.50.60">
    <property type="entry name" value="FAD/NAD(P)-binding domain"/>
    <property type="match status" value="1"/>
</dbReference>
<dbReference type="InterPro" id="IPR012132">
    <property type="entry name" value="GMC_OxRdtase"/>
</dbReference>
<dbReference type="GO" id="GO:0050660">
    <property type="term" value="F:flavin adenine dinucleotide binding"/>
    <property type="evidence" value="ECO:0007669"/>
    <property type="project" value="InterPro"/>
</dbReference>
<evidence type="ECO:0000256" key="3">
    <source>
        <dbReference type="PIRSR" id="PIRSR000137-2"/>
    </source>
</evidence>
<dbReference type="PANTHER" id="PTHR47190:SF2">
    <property type="entry name" value="CELLOBIOSE DEHYDROGENASE (AFU_ORTHOLOGUE AFUA_2G17620)"/>
    <property type="match status" value="1"/>
</dbReference>
<dbReference type="STRING" id="47428.A0A284RKS0"/>
<dbReference type="OrthoDB" id="413885at2759"/>
<keyword evidence="4" id="KW-0285">Flavoprotein</keyword>
<dbReference type="SUPFAM" id="SSF54373">
    <property type="entry name" value="FAD-linked reductases, C-terminal domain"/>
    <property type="match status" value="1"/>
</dbReference>
<comment type="cofactor">
    <cofactor evidence="1 3">
        <name>FAD</name>
        <dbReference type="ChEBI" id="CHEBI:57692"/>
    </cofactor>
</comment>
<accession>A0A284RKS0</accession>
<dbReference type="PROSITE" id="PS00624">
    <property type="entry name" value="GMC_OXRED_2"/>
    <property type="match status" value="1"/>
</dbReference>
<dbReference type="Proteomes" id="UP000219338">
    <property type="component" value="Unassembled WGS sequence"/>
</dbReference>
<evidence type="ECO:0000259" key="6">
    <source>
        <dbReference type="PROSITE" id="PS00623"/>
    </source>
</evidence>
<evidence type="ECO:0000256" key="5">
    <source>
        <dbReference type="SAM" id="SignalP"/>
    </source>
</evidence>
<evidence type="ECO:0000313" key="9">
    <source>
        <dbReference type="Proteomes" id="UP000219338"/>
    </source>
</evidence>
<dbReference type="Gene3D" id="3.30.410.10">
    <property type="entry name" value="Cholesterol Oxidase, domain 2"/>
    <property type="match status" value="1"/>
</dbReference>
<dbReference type="GO" id="GO:0016614">
    <property type="term" value="F:oxidoreductase activity, acting on CH-OH group of donors"/>
    <property type="evidence" value="ECO:0007669"/>
    <property type="project" value="InterPro"/>
</dbReference>
<organism evidence="8 9">
    <name type="scientific">Armillaria ostoyae</name>
    <name type="common">Armillaria root rot fungus</name>
    <dbReference type="NCBI Taxonomy" id="47428"/>
    <lineage>
        <taxon>Eukaryota</taxon>
        <taxon>Fungi</taxon>
        <taxon>Dikarya</taxon>
        <taxon>Basidiomycota</taxon>
        <taxon>Agaricomycotina</taxon>
        <taxon>Agaricomycetes</taxon>
        <taxon>Agaricomycetidae</taxon>
        <taxon>Agaricales</taxon>
        <taxon>Marasmiineae</taxon>
        <taxon>Physalacriaceae</taxon>
        <taxon>Armillaria</taxon>
    </lineage>
</organism>
<protein>
    <submittedName>
        <fullName evidence="8">Related to Cellobiose dehydrogenase</fullName>
    </submittedName>
</protein>
<dbReference type="InterPro" id="IPR053208">
    <property type="entry name" value="GMC_Oxidoreductase_CD"/>
</dbReference>
<keyword evidence="5" id="KW-0732">Signal</keyword>
<dbReference type="PIRSF" id="PIRSF000137">
    <property type="entry name" value="Alcohol_oxidase"/>
    <property type="match status" value="1"/>
</dbReference>
<evidence type="ECO:0000259" key="7">
    <source>
        <dbReference type="PROSITE" id="PS00624"/>
    </source>
</evidence>
<proteinExistence type="inferred from homology"/>
<sequence length="601" mass="63898">MIPLLTLCIFNALSGLALAPLTTATAINTNTANAKATVSAAVQFSPIILNGIPVLMVNLQVASYDYIVVGAGAGGIVVADRLSEAGKSVLLIERGGPSTWETGGRYAPDWTEGQELTLFDVPGLFESLFADNGTFWWCDDVDVLSGCMVGGGTAINGGLYWIPRDADFSADAGWPSSWTSHAQYTAKLEERLPSTDAPSTDGLRYLEQVADVVGELLDSQGYTQVTINDDPNNKDKVYGYSAFDLIDGKRGGPVASYLRTATARSNFVLQQYTTVLNVVRDGSTITGVKTNDTSISSDGIISLNENGRVILSAGSMGTSRILFRSGIGPVDMIALVQGDATASANLPTEADWISLPVGYNVSDNPSINLVFTHPDVDSYDNWADVWASPRTVDAAQYLADRSGVFAQTSPRLNFWRSYEGDDGVTRWLQGTARPGAASLTTSMDYNETQIFTITAYLSTGITSRGRIGIDSSLTARTIEDPWLQNDFDKNTLIQGISDIVNSIGNVSGLTMIMPDDTTTVEEYINNYDTSSLGSNHWVGANTIGDEGAAVVDENTKVYGTDNLFIVDASIIPSLPIGNPQGAIMSTAEQAAAKILALAGGP</sequence>
<keyword evidence="3 4" id="KW-0274">FAD</keyword>
<gene>
    <name evidence="8" type="ORF">ARMOST_12725</name>
</gene>
<feature type="domain" description="Glucose-methanol-choline oxidoreductase N-terminal" evidence="6">
    <location>
        <begin position="146"/>
        <end position="169"/>
    </location>
</feature>
<evidence type="ECO:0000256" key="2">
    <source>
        <dbReference type="ARBA" id="ARBA00010790"/>
    </source>
</evidence>